<protein>
    <submittedName>
        <fullName evidence="2">Thioesterase</fullName>
    </submittedName>
</protein>
<evidence type="ECO:0000313" key="1">
    <source>
        <dbReference type="EMBL" id="PJZ68952.1"/>
    </source>
</evidence>
<dbReference type="Pfam" id="PF13279">
    <property type="entry name" value="4HBT_2"/>
    <property type="match status" value="1"/>
</dbReference>
<dbReference type="EMBL" id="NPDY01000014">
    <property type="protein sequence ID" value="PJZ68952.1"/>
    <property type="molecule type" value="Genomic_DNA"/>
</dbReference>
<dbReference type="PANTHER" id="PTHR31793:SF40">
    <property type="entry name" value="ACYL-COA THIOESTER HYDROLASE, YBGC_YBAW FAMILY"/>
    <property type="match status" value="1"/>
</dbReference>
<reference evidence="3 4" key="1">
    <citation type="submission" date="2017-07" db="EMBL/GenBank/DDBJ databases">
        <title>Leptospira spp. isolated from tropical soils.</title>
        <authorList>
            <person name="Thibeaux R."/>
            <person name="Iraola G."/>
            <person name="Ferres I."/>
            <person name="Bierque E."/>
            <person name="Girault D."/>
            <person name="Soupe-Gilbert M.-E."/>
            <person name="Picardeau M."/>
            <person name="Goarant C."/>
        </authorList>
    </citation>
    <scope>NUCLEOTIDE SEQUENCE [LARGE SCALE GENOMIC DNA]</scope>
    <source>
        <strain evidence="2 4">FH1-B-B1</strain>
        <strain evidence="1 3">FH1-B-C1</strain>
    </source>
</reference>
<accession>A0A2M9ZMW5</accession>
<comment type="caution">
    <text evidence="2">The sequence shown here is derived from an EMBL/GenBank/DDBJ whole genome shotgun (WGS) entry which is preliminary data.</text>
</comment>
<proteinExistence type="predicted"/>
<evidence type="ECO:0000313" key="3">
    <source>
        <dbReference type="Proteomes" id="UP000231962"/>
    </source>
</evidence>
<evidence type="ECO:0000313" key="4">
    <source>
        <dbReference type="Proteomes" id="UP000231990"/>
    </source>
</evidence>
<keyword evidence="3" id="KW-1185">Reference proteome</keyword>
<organism evidence="2 4">
    <name type="scientific">Leptospira perolatii</name>
    <dbReference type="NCBI Taxonomy" id="2023191"/>
    <lineage>
        <taxon>Bacteria</taxon>
        <taxon>Pseudomonadati</taxon>
        <taxon>Spirochaetota</taxon>
        <taxon>Spirochaetia</taxon>
        <taxon>Leptospirales</taxon>
        <taxon>Leptospiraceae</taxon>
        <taxon>Leptospira</taxon>
    </lineage>
</organism>
<evidence type="ECO:0000313" key="2">
    <source>
        <dbReference type="EMBL" id="PJZ73430.1"/>
    </source>
</evidence>
<dbReference type="Gene3D" id="3.10.129.10">
    <property type="entry name" value="Hotdog Thioesterase"/>
    <property type="match status" value="1"/>
</dbReference>
<dbReference type="AlphaFoldDB" id="A0A2M9ZMW5"/>
<dbReference type="OrthoDB" id="9799036at2"/>
<dbReference type="Proteomes" id="UP000231990">
    <property type="component" value="Unassembled WGS sequence"/>
</dbReference>
<dbReference type="RefSeq" id="WP_100714642.1">
    <property type="nucleotide sequence ID" value="NZ_NPDY01000014.1"/>
</dbReference>
<dbReference type="Proteomes" id="UP000231962">
    <property type="component" value="Unassembled WGS sequence"/>
</dbReference>
<dbReference type="SUPFAM" id="SSF54637">
    <property type="entry name" value="Thioesterase/thiol ester dehydrase-isomerase"/>
    <property type="match status" value="1"/>
</dbReference>
<gene>
    <name evidence="1" type="ORF">CH360_13845</name>
    <name evidence="2" type="ORF">CH373_07870</name>
</gene>
<name>A0A2M9ZMW5_9LEPT</name>
<dbReference type="InterPro" id="IPR050563">
    <property type="entry name" value="4-hydroxybenzoyl-CoA_TE"/>
</dbReference>
<dbReference type="CDD" id="cd00586">
    <property type="entry name" value="4HBT"/>
    <property type="match status" value="1"/>
</dbReference>
<dbReference type="EMBL" id="NPDZ01000004">
    <property type="protein sequence ID" value="PJZ73430.1"/>
    <property type="molecule type" value="Genomic_DNA"/>
</dbReference>
<dbReference type="PANTHER" id="PTHR31793">
    <property type="entry name" value="4-HYDROXYBENZOYL-COA THIOESTERASE FAMILY MEMBER"/>
    <property type="match status" value="1"/>
</dbReference>
<dbReference type="InterPro" id="IPR029069">
    <property type="entry name" value="HotDog_dom_sf"/>
</dbReference>
<sequence>MSKPEKYSYQISQKVAWGDMDAFGHVNHSNYGKYFESARVSFLEEMKLWESPQKPVEGGPVIVHLGMDYRKQVRFPETLLITIALESVGTRSFSMICSMWNQEDECVLTGRGEFVWFNFATGKPAVIPNVYKEHFFQQSKG</sequence>
<dbReference type="GO" id="GO:0047617">
    <property type="term" value="F:fatty acyl-CoA hydrolase activity"/>
    <property type="evidence" value="ECO:0007669"/>
    <property type="project" value="TreeGrafter"/>
</dbReference>